<dbReference type="Pfam" id="PF04456">
    <property type="entry name" value="DUF503"/>
    <property type="match status" value="1"/>
</dbReference>
<dbReference type="KEGG" id="dol:Dole_3034"/>
<proteinExistence type="predicted"/>
<dbReference type="PANTHER" id="PTHR36441:SF1">
    <property type="entry name" value="DUF503 DOMAIN-CONTAINING PROTEIN"/>
    <property type="match status" value="1"/>
</dbReference>
<evidence type="ECO:0008006" key="3">
    <source>
        <dbReference type="Google" id="ProtNLM"/>
    </source>
</evidence>
<dbReference type="eggNOG" id="COG1550">
    <property type="taxonomic scope" value="Bacteria"/>
</dbReference>
<accession>A8ZZ64</accession>
<dbReference type="STRING" id="96561.Dole_3034"/>
<dbReference type="SUPFAM" id="SSF103007">
    <property type="entry name" value="Hypothetical protein TT1725"/>
    <property type="match status" value="1"/>
</dbReference>
<gene>
    <name evidence="1" type="ordered locus">Dole_3034</name>
</gene>
<organism evidence="1 2">
    <name type="scientific">Desulfosudis oleivorans (strain DSM 6200 / JCM 39069 / Hxd3)</name>
    <name type="common">Desulfococcus oleovorans</name>
    <dbReference type="NCBI Taxonomy" id="96561"/>
    <lineage>
        <taxon>Bacteria</taxon>
        <taxon>Pseudomonadati</taxon>
        <taxon>Thermodesulfobacteriota</taxon>
        <taxon>Desulfobacteria</taxon>
        <taxon>Desulfobacterales</taxon>
        <taxon>Desulfosudaceae</taxon>
        <taxon>Desulfosudis</taxon>
    </lineage>
</organism>
<keyword evidence="2" id="KW-1185">Reference proteome</keyword>
<dbReference type="Proteomes" id="UP000008561">
    <property type="component" value="Chromosome"/>
</dbReference>
<sequence>MERTMEQGSMVAGLGLIVLHIDGCRSLKEKRAVVKAMIARLRNAFNASVAEVGLNDLHRSAHIGIALVGNDVSVVNARMDQMFNAADQMGQGRVIDTQMEIFTI</sequence>
<dbReference type="InterPro" id="IPR036746">
    <property type="entry name" value="TT1725-like_sf"/>
</dbReference>
<dbReference type="PANTHER" id="PTHR36441">
    <property type="entry name" value="HYPOTHETICAL CYTOSOLIC PROTEIN"/>
    <property type="match status" value="1"/>
</dbReference>
<dbReference type="EMBL" id="CP000859">
    <property type="protein sequence ID" value="ABW68837.1"/>
    <property type="molecule type" value="Genomic_DNA"/>
</dbReference>
<dbReference type="Gene3D" id="3.30.70.1120">
    <property type="entry name" value="TT1725-like"/>
    <property type="match status" value="1"/>
</dbReference>
<protein>
    <recommendedName>
        <fullName evidence="3">DUF503 domain-containing protein</fullName>
    </recommendedName>
</protein>
<dbReference type="HOGENOM" id="CLU_149981_2_0_7"/>
<dbReference type="InterPro" id="IPR007546">
    <property type="entry name" value="DUF503"/>
</dbReference>
<dbReference type="AlphaFoldDB" id="A8ZZ64"/>
<evidence type="ECO:0000313" key="2">
    <source>
        <dbReference type="Proteomes" id="UP000008561"/>
    </source>
</evidence>
<reference evidence="1 2" key="1">
    <citation type="submission" date="2007-10" db="EMBL/GenBank/DDBJ databases">
        <title>Complete sequence of Desulfococcus oleovorans Hxd3.</title>
        <authorList>
            <consortium name="US DOE Joint Genome Institute"/>
            <person name="Copeland A."/>
            <person name="Lucas S."/>
            <person name="Lapidus A."/>
            <person name="Barry K."/>
            <person name="Glavina del Rio T."/>
            <person name="Dalin E."/>
            <person name="Tice H."/>
            <person name="Pitluck S."/>
            <person name="Kiss H."/>
            <person name="Brettin T."/>
            <person name="Bruce D."/>
            <person name="Detter J.C."/>
            <person name="Han C."/>
            <person name="Schmutz J."/>
            <person name="Larimer F."/>
            <person name="Land M."/>
            <person name="Hauser L."/>
            <person name="Kyrpides N."/>
            <person name="Kim E."/>
            <person name="Wawrik B."/>
            <person name="Richardson P."/>
        </authorList>
    </citation>
    <scope>NUCLEOTIDE SEQUENCE [LARGE SCALE GENOMIC DNA]</scope>
    <source>
        <strain evidence="2">DSM 6200 / JCM 39069 / Hxd3</strain>
    </source>
</reference>
<name>A8ZZ64_DESOH</name>
<evidence type="ECO:0000313" key="1">
    <source>
        <dbReference type="EMBL" id="ABW68837.1"/>
    </source>
</evidence>